<keyword evidence="2" id="KW-0732">Signal</keyword>
<dbReference type="EMBL" id="CAJJDN010000060">
    <property type="protein sequence ID" value="CAD8093241.1"/>
    <property type="molecule type" value="Genomic_DNA"/>
</dbReference>
<keyword evidence="1" id="KW-0472">Membrane</keyword>
<evidence type="ECO:0000313" key="4">
    <source>
        <dbReference type="EMBL" id="CAD8093243.1"/>
    </source>
</evidence>
<feature type="signal peptide" evidence="2">
    <location>
        <begin position="1"/>
        <end position="16"/>
    </location>
</feature>
<dbReference type="Proteomes" id="UP000692954">
    <property type="component" value="Unassembled WGS sequence"/>
</dbReference>
<dbReference type="OrthoDB" id="185373at2759"/>
<dbReference type="EMBL" id="CAJJDN010000060">
    <property type="protein sequence ID" value="CAD8093243.1"/>
    <property type="molecule type" value="Genomic_DNA"/>
</dbReference>
<evidence type="ECO:0008006" key="6">
    <source>
        <dbReference type="Google" id="ProtNLM"/>
    </source>
</evidence>
<evidence type="ECO:0000256" key="2">
    <source>
        <dbReference type="SAM" id="SignalP"/>
    </source>
</evidence>
<organism evidence="4 5">
    <name type="scientific">Paramecium sonneborni</name>
    <dbReference type="NCBI Taxonomy" id="65129"/>
    <lineage>
        <taxon>Eukaryota</taxon>
        <taxon>Sar</taxon>
        <taxon>Alveolata</taxon>
        <taxon>Ciliophora</taxon>
        <taxon>Intramacronucleata</taxon>
        <taxon>Oligohymenophorea</taxon>
        <taxon>Peniculida</taxon>
        <taxon>Parameciidae</taxon>
        <taxon>Paramecium</taxon>
    </lineage>
</organism>
<sequence length="174" mass="21188">MVFITNIVCTFWVVLSQLRQVNLQIQDTFKIFNEAASKQMITEKNTKFYARVNYGLNRLPDLETQVCHYLINIKFLKVQFTYEYILTILYIEKYYQIIMIILIISKVFNYLQIFKYYQQMKKQICSKKNWLIIQQYNRQRTQNQIIKVAWYNENPPIRIYAILNQYNAKFGKSQ</sequence>
<evidence type="ECO:0000256" key="1">
    <source>
        <dbReference type="SAM" id="Phobius"/>
    </source>
</evidence>
<evidence type="ECO:0000313" key="5">
    <source>
        <dbReference type="Proteomes" id="UP000692954"/>
    </source>
</evidence>
<protein>
    <recommendedName>
        <fullName evidence="6">Transmembrane protein</fullName>
    </recommendedName>
</protein>
<keyword evidence="1" id="KW-0812">Transmembrane</keyword>
<keyword evidence="1" id="KW-1133">Transmembrane helix</keyword>
<feature type="transmembrane region" description="Helical" evidence="1">
    <location>
        <begin position="94"/>
        <end position="114"/>
    </location>
</feature>
<keyword evidence="5" id="KW-1185">Reference proteome</keyword>
<feature type="chain" id="PRO_5036273311" description="Transmembrane protein" evidence="2">
    <location>
        <begin position="17"/>
        <end position="174"/>
    </location>
</feature>
<name>A0A8S1NV19_9CILI</name>
<reference evidence="4" key="1">
    <citation type="submission" date="2021-01" db="EMBL/GenBank/DDBJ databases">
        <authorList>
            <consortium name="Genoscope - CEA"/>
            <person name="William W."/>
        </authorList>
    </citation>
    <scope>NUCLEOTIDE SEQUENCE</scope>
</reference>
<accession>A0A8S1NV19</accession>
<dbReference type="AlphaFoldDB" id="A0A8S1NV19"/>
<evidence type="ECO:0000313" key="3">
    <source>
        <dbReference type="EMBL" id="CAD8093241.1"/>
    </source>
</evidence>
<proteinExistence type="predicted"/>
<gene>
    <name evidence="3" type="ORF">PSON_ATCC_30995.1.T0600166</name>
    <name evidence="4" type="ORF">PSON_ATCC_30995.1.T0600167</name>
</gene>
<comment type="caution">
    <text evidence="4">The sequence shown here is derived from an EMBL/GenBank/DDBJ whole genome shotgun (WGS) entry which is preliminary data.</text>
</comment>